<reference evidence="3" key="1">
    <citation type="submission" date="2020-10" db="EMBL/GenBank/DDBJ databases">
        <authorList>
            <person name="Kikuchi T."/>
        </authorList>
    </citation>
    <scope>NUCLEOTIDE SEQUENCE</scope>
    <source>
        <strain evidence="3">NKZ352</strain>
    </source>
</reference>
<evidence type="ECO:0000256" key="1">
    <source>
        <dbReference type="SAM" id="MobiDB-lite"/>
    </source>
</evidence>
<dbReference type="AlphaFoldDB" id="A0A8S1H7Y0"/>
<feature type="chain" id="PRO_5035823099" evidence="2">
    <location>
        <begin position="19"/>
        <end position="154"/>
    </location>
</feature>
<feature type="compositionally biased region" description="Basic and acidic residues" evidence="1">
    <location>
        <begin position="82"/>
        <end position="102"/>
    </location>
</feature>
<keyword evidence="4" id="KW-1185">Reference proteome</keyword>
<accession>A0A8S1H7Y0</accession>
<gene>
    <name evidence="3" type="ORF">CAUJ_LOCUS7772</name>
</gene>
<evidence type="ECO:0000256" key="2">
    <source>
        <dbReference type="SAM" id="SignalP"/>
    </source>
</evidence>
<keyword evidence="2" id="KW-0732">Signal</keyword>
<feature type="signal peptide" evidence="2">
    <location>
        <begin position="1"/>
        <end position="18"/>
    </location>
</feature>
<dbReference type="EMBL" id="CAJGYM010000023">
    <property type="protein sequence ID" value="CAD6191853.1"/>
    <property type="molecule type" value="Genomic_DNA"/>
</dbReference>
<proteinExistence type="predicted"/>
<dbReference type="Proteomes" id="UP000835052">
    <property type="component" value="Unassembled WGS sequence"/>
</dbReference>
<evidence type="ECO:0000313" key="4">
    <source>
        <dbReference type="Proteomes" id="UP000835052"/>
    </source>
</evidence>
<feature type="region of interest" description="Disordered" evidence="1">
    <location>
        <begin position="69"/>
        <end position="129"/>
    </location>
</feature>
<comment type="caution">
    <text evidence="3">The sequence shown here is derived from an EMBL/GenBank/DDBJ whole genome shotgun (WGS) entry which is preliminary data.</text>
</comment>
<sequence>MNVRRFLFWLESVPIVTCSIMNSSEVQRVPQSIIDTINQLLSTAPANAPYEISIKVSLEEREIQPQTLNIPAPLPQPMPVNKSDEKEIRREPQKFAHQDQKYRCGSVESSKPSENIYEQIPGVGTSSSSVSFRLLPTEKGSSKISVANIFPRNK</sequence>
<evidence type="ECO:0000313" key="3">
    <source>
        <dbReference type="EMBL" id="CAD6191853.1"/>
    </source>
</evidence>
<protein>
    <submittedName>
        <fullName evidence="3">Uncharacterized protein</fullName>
    </submittedName>
</protein>
<organism evidence="3 4">
    <name type="scientific">Caenorhabditis auriculariae</name>
    <dbReference type="NCBI Taxonomy" id="2777116"/>
    <lineage>
        <taxon>Eukaryota</taxon>
        <taxon>Metazoa</taxon>
        <taxon>Ecdysozoa</taxon>
        <taxon>Nematoda</taxon>
        <taxon>Chromadorea</taxon>
        <taxon>Rhabditida</taxon>
        <taxon>Rhabditina</taxon>
        <taxon>Rhabditomorpha</taxon>
        <taxon>Rhabditoidea</taxon>
        <taxon>Rhabditidae</taxon>
        <taxon>Peloderinae</taxon>
        <taxon>Caenorhabditis</taxon>
    </lineage>
</organism>
<name>A0A8S1H7Y0_9PELO</name>